<keyword evidence="7 8" id="KW-0472">Membrane</keyword>
<organism evidence="9 10">
    <name type="scientific">Nitrogeniibacter mangrovi</name>
    <dbReference type="NCBI Taxonomy" id="2016596"/>
    <lineage>
        <taxon>Bacteria</taxon>
        <taxon>Pseudomonadati</taxon>
        <taxon>Pseudomonadota</taxon>
        <taxon>Betaproteobacteria</taxon>
        <taxon>Rhodocyclales</taxon>
        <taxon>Zoogloeaceae</taxon>
        <taxon>Nitrogeniibacter</taxon>
    </lineage>
</organism>
<evidence type="ECO:0000313" key="10">
    <source>
        <dbReference type="Proteomes" id="UP000501991"/>
    </source>
</evidence>
<feature type="transmembrane region" description="Helical" evidence="8">
    <location>
        <begin position="259"/>
        <end position="277"/>
    </location>
</feature>
<dbReference type="EMBL" id="CP048836">
    <property type="protein sequence ID" value="QID19923.1"/>
    <property type="molecule type" value="Genomic_DNA"/>
</dbReference>
<feature type="transmembrane region" description="Helical" evidence="8">
    <location>
        <begin position="232"/>
        <end position="252"/>
    </location>
</feature>
<feature type="transmembrane region" description="Helical" evidence="8">
    <location>
        <begin position="111"/>
        <end position="131"/>
    </location>
</feature>
<keyword evidence="6 8" id="KW-1133">Transmembrane helix</keyword>
<dbReference type="PANTHER" id="PTHR30269">
    <property type="entry name" value="TRANSMEMBRANE PROTEIN YFCA"/>
    <property type="match status" value="1"/>
</dbReference>
<evidence type="ECO:0000256" key="1">
    <source>
        <dbReference type="ARBA" id="ARBA00004651"/>
    </source>
</evidence>
<keyword evidence="3" id="KW-0813">Transport</keyword>
<evidence type="ECO:0000256" key="6">
    <source>
        <dbReference type="ARBA" id="ARBA00022989"/>
    </source>
</evidence>
<name>A0A6C1B970_9RHOO</name>
<evidence type="ECO:0000256" key="3">
    <source>
        <dbReference type="ARBA" id="ARBA00022448"/>
    </source>
</evidence>
<gene>
    <name evidence="9" type="ORF">G3580_17830</name>
</gene>
<reference evidence="9 10" key="1">
    <citation type="submission" date="2020-02" db="EMBL/GenBank/DDBJ databases">
        <title>Nitrogenibacter mangrovi gen. nov., sp. nov. isolated from mangrove sediment, a denitrifying betaproteobacterium.</title>
        <authorList>
            <person name="Liao H."/>
            <person name="Tian Y."/>
        </authorList>
    </citation>
    <scope>NUCLEOTIDE SEQUENCE [LARGE SCALE GENOMIC DNA]</scope>
    <source>
        <strain evidence="9 10">M9-3-2</strain>
    </source>
</reference>
<feature type="transmembrane region" description="Helical" evidence="8">
    <location>
        <begin position="205"/>
        <end position="226"/>
    </location>
</feature>
<evidence type="ECO:0000313" key="9">
    <source>
        <dbReference type="EMBL" id="QID19923.1"/>
    </source>
</evidence>
<dbReference type="PANTHER" id="PTHR30269:SF37">
    <property type="entry name" value="MEMBRANE TRANSPORTER PROTEIN"/>
    <property type="match status" value="1"/>
</dbReference>
<feature type="transmembrane region" description="Helical" evidence="8">
    <location>
        <begin position="138"/>
        <end position="159"/>
    </location>
</feature>
<dbReference type="InterPro" id="IPR002781">
    <property type="entry name" value="TM_pro_TauE-like"/>
</dbReference>
<accession>A0A6C1B970</accession>
<evidence type="ECO:0000256" key="4">
    <source>
        <dbReference type="ARBA" id="ARBA00022475"/>
    </source>
</evidence>
<dbReference type="GO" id="GO:0005886">
    <property type="term" value="C:plasma membrane"/>
    <property type="evidence" value="ECO:0007669"/>
    <property type="project" value="UniProtKB-SubCell"/>
</dbReference>
<dbReference type="KEGG" id="azq:G3580_17830"/>
<dbReference type="Pfam" id="PF01925">
    <property type="entry name" value="TauE"/>
    <property type="match status" value="1"/>
</dbReference>
<feature type="transmembrane region" description="Helical" evidence="8">
    <location>
        <begin position="171"/>
        <end position="193"/>
    </location>
</feature>
<sequence length="325" mass="33849">MRTPWPRTAAHPNRRPWRATLLIERPILNEIFQCLGAWDAPTWGVVLVAALVGGALRGLTGFGAALLMAPLMSLVLSARETMCLVTLLNALPMGRTTLAAATRVIDRQVMLPMSVAAFVGVPCGIALVGALPAQAFGLVLGVAVILSAIGLMSGVLRMGGRSLRRSLGVGMLSGVLTGFGGVGGPPAILYLLGVEPDGHRARANFIVFFAVLYPAAVIAVAALGVLSWADVVFGLALAPLFHLGGLGGARLYRRIGKRHFRPVVLVLLMAAGLLAAWPRGVQAAPVRAGPALGAHAHAAGAHPQHFFAGELAPSFKNFNKTNDVN</sequence>
<comment type="subcellular location">
    <subcellularLocation>
        <location evidence="1 8">Cell membrane</location>
        <topology evidence="1 8">Multi-pass membrane protein</topology>
    </subcellularLocation>
</comment>
<feature type="transmembrane region" description="Helical" evidence="8">
    <location>
        <begin position="45"/>
        <end position="69"/>
    </location>
</feature>
<proteinExistence type="inferred from homology"/>
<evidence type="ECO:0000256" key="2">
    <source>
        <dbReference type="ARBA" id="ARBA00009142"/>
    </source>
</evidence>
<dbReference type="Proteomes" id="UP000501991">
    <property type="component" value="Chromosome"/>
</dbReference>
<dbReference type="AlphaFoldDB" id="A0A6C1B970"/>
<evidence type="ECO:0000256" key="8">
    <source>
        <dbReference type="RuleBase" id="RU363041"/>
    </source>
</evidence>
<comment type="similarity">
    <text evidence="2 8">Belongs to the 4-toluene sulfonate uptake permease (TSUP) (TC 2.A.102) family.</text>
</comment>
<evidence type="ECO:0000256" key="5">
    <source>
        <dbReference type="ARBA" id="ARBA00022692"/>
    </source>
</evidence>
<keyword evidence="4 8" id="KW-1003">Cell membrane</keyword>
<keyword evidence="5 8" id="KW-0812">Transmembrane</keyword>
<protein>
    <recommendedName>
        <fullName evidence="8">Probable membrane transporter protein</fullName>
    </recommendedName>
</protein>
<evidence type="ECO:0000256" key="7">
    <source>
        <dbReference type="ARBA" id="ARBA00023136"/>
    </source>
</evidence>
<dbReference type="InterPro" id="IPR052017">
    <property type="entry name" value="TSUP"/>
</dbReference>
<keyword evidence="10" id="KW-1185">Reference proteome</keyword>